<protein>
    <submittedName>
        <fullName evidence="1">Uncharacterized protein</fullName>
    </submittedName>
</protein>
<dbReference type="EMBL" id="BMQG01000037">
    <property type="protein sequence ID" value="GGM60414.1"/>
    <property type="molecule type" value="Genomic_DNA"/>
</dbReference>
<sequence length="133" mass="13413">MSGRTPDVFVTSVRSDGAGYAAVGLGWALPEGGWRVRCASRPGAGRLGVFLPPGVSGVLPARVTVHASSGEQIGSGALVAGLRAVMLQMSAWPGRGGACWMQVRVPVGVGFVPVSAARRGGAAGSGDPRRPVH</sequence>
<proteinExistence type="predicted"/>
<organism evidence="1 2">
    <name type="scientific">Deinococcus arenae</name>
    <dbReference type="NCBI Taxonomy" id="1452751"/>
    <lineage>
        <taxon>Bacteria</taxon>
        <taxon>Thermotogati</taxon>
        <taxon>Deinococcota</taxon>
        <taxon>Deinococci</taxon>
        <taxon>Deinococcales</taxon>
        <taxon>Deinococcaceae</taxon>
        <taxon>Deinococcus</taxon>
    </lineage>
</organism>
<dbReference type="RefSeq" id="WP_155300447.1">
    <property type="nucleotide sequence ID" value="NZ_BMQG01000037.1"/>
</dbReference>
<gene>
    <name evidence="1" type="ORF">GCM10008956_40120</name>
</gene>
<reference evidence="2" key="1">
    <citation type="journal article" date="2019" name="Int. J. Syst. Evol. Microbiol.">
        <title>The Global Catalogue of Microorganisms (GCM) 10K type strain sequencing project: providing services to taxonomists for standard genome sequencing and annotation.</title>
        <authorList>
            <consortium name="The Broad Institute Genomics Platform"/>
            <consortium name="The Broad Institute Genome Sequencing Center for Infectious Disease"/>
            <person name="Wu L."/>
            <person name="Ma J."/>
        </authorList>
    </citation>
    <scope>NUCLEOTIDE SEQUENCE [LARGE SCALE GENOMIC DNA]</scope>
    <source>
        <strain evidence="2">JCM 31047</strain>
    </source>
</reference>
<dbReference type="Proteomes" id="UP000600547">
    <property type="component" value="Unassembled WGS sequence"/>
</dbReference>
<evidence type="ECO:0000313" key="2">
    <source>
        <dbReference type="Proteomes" id="UP000600547"/>
    </source>
</evidence>
<dbReference type="AlphaFoldDB" id="A0A8H9LAR0"/>
<keyword evidence="2" id="KW-1185">Reference proteome</keyword>
<name>A0A8H9LAR0_9DEIO</name>
<accession>A0A8H9LAR0</accession>
<evidence type="ECO:0000313" key="1">
    <source>
        <dbReference type="EMBL" id="GGM60414.1"/>
    </source>
</evidence>
<comment type="caution">
    <text evidence="1">The sequence shown here is derived from an EMBL/GenBank/DDBJ whole genome shotgun (WGS) entry which is preliminary data.</text>
</comment>